<feature type="region of interest" description="Disordered" evidence="1">
    <location>
        <begin position="1"/>
        <end position="25"/>
    </location>
</feature>
<feature type="compositionally biased region" description="Basic and acidic residues" evidence="1">
    <location>
        <begin position="11"/>
        <end position="25"/>
    </location>
</feature>
<dbReference type="STRING" id="436010.A0A166CW70"/>
<accession>A0A166CW70</accession>
<proteinExistence type="predicted"/>
<feature type="compositionally biased region" description="Basic residues" evidence="1">
    <location>
        <begin position="376"/>
        <end position="386"/>
    </location>
</feature>
<feature type="region of interest" description="Disordered" evidence="1">
    <location>
        <begin position="444"/>
        <end position="476"/>
    </location>
</feature>
<organism evidence="2 3">
    <name type="scientific">Athelia psychrophila</name>
    <dbReference type="NCBI Taxonomy" id="1759441"/>
    <lineage>
        <taxon>Eukaryota</taxon>
        <taxon>Fungi</taxon>
        <taxon>Dikarya</taxon>
        <taxon>Basidiomycota</taxon>
        <taxon>Agaricomycotina</taxon>
        <taxon>Agaricomycetes</taxon>
        <taxon>Agaricomycetidae</taxon>
        <taxon>Atheliales</taxon>
        <taxon>Atheliaceae</taxon>
        <taxon>Athelia</taxon>
    </lineage>
</organism>
<evidence type="ECO:0000313" key="3">
    <source>
        <dbReference type="Proteomes" id="UP000076532"/>
    </source>
</evidence>
<dbReference type="EMBL" id="KV417623">
    <property type="protein sequence ID" value="KZP14060.1"/>
    <property type="molecule type" value="Genomic_DNA"/>
</dbReference>
<feature type="compositionally biased region" description="Polar residues" evidence="1">
    <location>
        <begin position="143"/>
        <end position="161"/>
    </location>
</feature>
<dbReference type="OrthoDB" id="2187at2759"/>
<evidence type="ECO:0000313" key="2">
    <source>
        <dbReference type="EMBL" id="KZP14060.1"/>
    </source>
</evidence>
<feature type="region of interest" description="Disordered" evidence="1">
    <location>
        <begin position="141"/>
        <end position="161"/>
    </location>
</feature>
<sequence>MLDSRVAYSEETQRSSAREEGKGKGINDSAEKVTLFIYSQGALMSHDTRYDSEKASTGASSSVFLLSTKSSHRSDLLYHYDLSTLTAFSSGSSTVRLCARLTGRQPVGNQTLALLVRASLHKLRTRTLVLLVESQVDKRALGMSSSQPPRQALGSETSKGDMTTVVQGEEVRLIETSAVCTRAKGMTEIKKYQICWSTACIHFPGLECSDAGKVAEIVIYYFTSQRRLDPQMACNSDTVEHEFSVFSMLCNSAKIPTICEKAEESTLLERPIRPQNLAGHLTLTAAAGALKIEAHIGLMYDLRSVGAEPVSADDWEIIVRYSGAPAPAYESKAYATGLDSSLNPQSKSDALLLMTNTGMHIAPKLRNPASTASKSPKLRPSSKKTRLGISGDNSAYTHPKLLVFTSAQPLTLTSLTSFDNPPFKGKAIGEGDCLHRATLRLLNDPLDPSPNTSSRYCAPTEKAKREGPEGKGRGRGVVELMTRDPGVAHRSPLHLVREVGVPAMDEHEPASVVPSVSTTANVEVIPSTSTRVLWYPDAVFLFHCPADMHEADLSYLLSEWEPFLVGMDDILSVRTTLGIVKDVSTLLLAGCAGAGKTPAPRPSRNMLYIDLVWRAKTPAPMLTVKFSKHCWTKAAWHHPNVTAFENVDELLGVRVSPRWVSSLRARCTSRCGPRHTRTSMWILSHGPFDRPYTWGYANR</sequence>
<protein>
    <submittedName>
        <fullName evidence="2">Uncharacterized protein</fullName>
    </submittedName>
</protein>
<keyword evidence="3" id="KW-1185">Reference proteome</keyword>
<feature type="compositionally biased region" description="Basic and acidic residues" evidence="1">
    <location>
        <begin position="461"/>
        <end position="472"/>
    </location>
</feature>
<feature type="region of interest" description="Disordered" evidence="1">
    <location>
        <begin position="363"/>
        <end position="391"/>
    </location>
</feature>
<name>A0A166CW70_9AGAM</name>
<dbReference type="Proteomes" id="UP000076532">
    <property type="component" value="Unassembled WGS sequence"/>
</dbReference>
<reference evidence="2 3" key="1">
    <citation type="journal article" date="2016" name="Mol. Biol. Evol.">
        <title>Comparative Genomics of Early-Diverging Mushroom-Forming Fungi Provides Insights into the Origins of Lignocellulose Decay Capabilities.</title>
        <authorList>
            <person name="Nagy L.G."/>
            <person name="Riley R."/>
            <person name="Tritt A."/>
            <person name="Adam C."/>
            <person name="Daum C."/>
            <person name="Floudas D."/>
            <person name="Sun H."/>
            <person name="Yadav J.S."/>
            <person name="Pangilinan J."/>
            <person name="Larsson K.H."/>
            <person name="Matsuura K."/>
            <person name="Barry K."/>
            <person name="Labutti K."/>
            <person name="Kuo R."/>
            <person name="Ohm R.A."/>
            <person name="Bhattacharya S.S."/>
            <person name="Shirouzu T."/>
            <person name="Yoshinaga Y."/>
            <person name="Martin F.M."/>
            <person name="Grigoriev I.V."/>
            <person name="Hibbett D.S."/>
        </authorList>
    </citation>
    <scope>NUCLEOTIDE SEQUENCE [LARGE SCALE GENOMIC DNA]</scope>
    <source>
        <strain evidence="2 3">CBS 109695</strain>
    </source>
</reference>
<gene>
    <name evidence="2" type="ORF">FIBSPDRAFT_896899</name>
</gene>
<evidence type="ECO:0000256" key="1">
    <source>
        <dbReference type="SAM" id="MobiDB-lite"/>
    </source>
</evidence>
<dbReference type="AlphaFoldDB" id="A0A166CW70"/>